<keyword evidence="2" id="KW-1185">Reference proteome</keyword>
<proteinExistence type="predicted"/>
<evidence type="ECO:0000313" key="1">
    <source>
        <dbReference type="EMBL" id="MCQ8193804.1"/>
    </source>
</evidence>
<name>A0ABT1V8U0_9ACTN</name>
<dbReference type="EMBL" id="JANIAA010000039">
    <property type="protein sequence ID" value="MCQ8193804.1"/>
    <property type="molecule type" value="Genomic_DNA"/>
</dbReference>
<sequence length="42" mass="4539">MLKTPGAATMVSSTVNTAENGGFDTFDLALDLLIEPDLTRRR</sequence>
<gene>
    <name evidence="1" type="ORF">NP777_37240</name>
</gene>
<evidence type="ECO:0000313" key="2">
    <source>
        <dbReference type="Proteomes" id="UP001204746"/>
    </source>
</evidence>
<organism evidence="1 2">
    <name type="scientific">Streptomyces rugosispiralis</name>
    <dbReference type="NCBI Taxonomy" id="2967341"/>
    <lineage>
        <taxon>Bacteria</taxon>
        <taxon>Bacillati</taxon>
        <taxon>Actinomycetota</taxon>
        <taxon>Actinomycetes</taxon>
        <taxon>Kitasatosporales</taxon>
        <taxon>Streptomycetaceae</taxon>
        <taxon>Streptomyces</taxon>
    </lineage>
</organism>
<dbReference type="Proteomes" id="UP001204746">
    <property type="component" value="Unassembled WGS sequence"/>
</dbReference>
<accession>A0ABT1V8U0</accession>
<comment type="caution">
    <text evidence="1">The sequence shown here is derived from an EMBL/GenBank/DDBJ whole genome shotgun (WGS) entry which is preliminary data.</text>
</comment>
<reference evidence="1 2" key="1">
    <citation type="submission" date="2022-07" db="EMBL/GenBank/DDBJ databases">
        <authorList>
            <person name="Phongsopitanun W."/>
            <person name="Tanasupawat S."/>
        </authorList>
    </citation>
    <scope>NUCLEOTIDE SEQUENCE [LARGE SCALE GENOMIC DNA]</scope>
    <source>
        <strain evidence="1 2">RCU-064</strain>
    </source>
</reference>
<dbReference type="RefSeq" id="WP_256654673.1">
    <property type="nucleotide sequence ID" value="NZ_JANIAA010000039.1"/>
</dbReference>
<protein>
    <submittedName>
        <fullName evidence="1">Uncharacterized protein</fullName>
    </submittedName>
</protein>